<name>A0A9P6LGT9_9PEZI</name>
<dbReference type="Pfam" id="PF06985">
    <property type="entry name" value="HET"/>
    <property type="match status" value="1"/>
</dbReference>
<gene>
    <name evidence="3" type="ORF">CkaCkLH20_09726</name>
</gene>
<comment type="caution">
    <text evidence="3">The sequence shown here is derived from an EMBL/GenBank/DDBJ whole genome shotgun (WGS) entry which is preliminary data.</text>
</comment>
<dbReference type="EMBL" id="JAATWM020000035">
    <property type="protein sequence ID" value="KAF9872863.1"/>
    <property type="molecule type" value="Genomic_DNA"/>
</dbReference>
<dbReference type="GeneID" id="62165515"/>
<reference evidence="3" key="1">
    <citation type="submission" date="2020-03" db="EMBL/GenBank/DDBJ databases">
        <authorList>
            <person name="He L."/>
        </authorList>
    </citation>
    <scope>NUCLEOTIDE SEQUENCE</scope>
    <source>
        <strain evidence="3">CkLH20</strain>
    </source>
</reference>
<sequence length="503" mass="57647">MWLINTKTLQLEEFVDSSTVKYAILSHTWGDEEVTFNDMRHLKRAKKKKGFKKIAKTCELAFHRDLEYAWVDTCCIDKTSSAELSEAINAMFSWYRNSTVCFVFLEDFEPLPKRHHRPSGIFRPSSSAFQLSDEDSLWSGMRPPHDLQGLKFCKWFTRGWTLQELIAPQTVEFYDFSWRFRFTKESRARMLSKISRIDIEILTMKKSLADTLVAVKMAWAAYRQTKRPEDIAYCLLGIFDINMPMLYGEGQKAFQRLQEAIINQTNDPSILAWLAVNGDQRYRGVLARSPLEFAHCSEGWSAYKTEPKPRIDLNNRGVKITGNQNYVEGSDFMEGEDPDVEIHFYEARSVPGWEGDNGEDINGFTGILDDASLDAVLEQYKKEKQSGRYRPQTTVSLRRRGSPFRVAFGVRTEGRNVFLFHIQLPSSSSTAESSRSLEDMGEDSAEDEESIGGWTTQIRTRVSAMSPESALDSGATRHPVTMFHQQGTHRAILGMAQKKDKHR</sequence>
<dbReference type="OrthoDB" id="20872at2759"/>
<reference evidence="3" key="2">
    <citation type="submission" date="2020-11" db="EMBL/GenBank/DDBJ databases">
        <title>Whole genome sequencing of Colletotrichum sp.</title>
        <authorList>
            <person name="Li H."/>
        </authorList>
    </citation>
    <scope>NUCLEOTIDE SEQUENCE</scope>
    <source>
        <strain evidence="3">CkLH20</strain>
    </source>
</reference>
<keyword evidence="4" id="KW-1185">Reference proteome</keyword>
<evidence type="ECO:0000259" key="2">
    <source>
        <dbReference type="Pfam" id="PF06985"/>
    </source>
</evidence>
<feature type="compositionally biased region" description="Acidic residues" evidence="1">
    <location>
        <begin position="439"/>
        <end position="450"/>
    </location>
</feature>
<evidence type="ECO:0000313" key="4">
    <source>
        <dbReference type="Proteomes" id="UP000781932"/>
    </source>
</evidence>
<evidence type="ECO:0000256" key="1">
    <source>
        <dbReference type="SAM" id="MobiDB-lite"/>
    </source>
</evidence>
<dbReference type="PANTHER" id="PTHR10622:SF12">
    <property type="entry name" value="HET DOMAIN-CONTAINING PROTEIN"/>
    <property type="match status" value="1"/>
</dbReference>
<dbReference type="InterPro" id="IPR010730">
    <property type="entry name" value="HET"/>
</dbReference>
<dbReference type="RefSeq" id="XP_038742324.1">
    <property type="nucleotide sequence ID" value="XM_038892441.1"/>
</dbReference>
<feature type="region of interest" description="Disordered" evidence="1">
    <location>
        <begin position="429"/>
        <end position="453"/>
    </location>
</feature>
<feature type="domain" description="Heterokaryon incompatibility" evidence="2">
    <location>
        <begin position="22"/>
        <end position="164"/>
    </location>
</feature>
<accession>A0A9P6LGT9</accession>
<dbReference type="Proteomes" id="UP000781932">
    <property type="component" value="Unassembled WGS sequence"/>
</dbReference>
<proteinExistence type="predicted"/>
<dbReference type="PANTHER" id="PTHR10622">
    <property type="entry name" value="HET DOMAIN-CONTAINING PROTEIN"/>
    <property type="match status" value="1"/>
</dbReference>
<protein>
    <submittedName>
        <fullName evidence="3">Het domain protein</fullName>
    </submittedName>
</protein>
<dbReference type="AlphaFoldDB" id="A0A9P6LGT9"/>
<organism evidence="3 4">
    <name type="scientific">Colletotrichum karsti</name>
    <dbReference type="NCBI Taxonomy" id="1095194"/>
    <lineage>
        <taxon>Eukaryota</taxon>
        <taxon>Fungi</taxon>
        <taxon>Dikarya</taxon>
        <taxon>Ascomycota</taxon>
        <taxon>Pezizomycotina</taxon>
        <taxon>Sordariomycetes</taxon>
        <taxon>Hypocreomycetidae</taxon>
        <taxon>Glomerellales</taxon>
        <taxon>Glomerellaceae</taxon>
        <taxon>Colletotrichum</taxon>
        <taxon>Colletotrichum boninense species complex</taxon>
    </lineage>
</organism>
<evidence type="ECO:0000313" key="3">
    <source>
        <dbReference type="EMBL" id="KAF9872863.1"/>
    </source>
</evidence>